<dbReference type="SUPFAM" id="SSF55729">
    <property type="entry name" value="Acyl-CoA N-acyltransferases (Nat)"/>
    <property type="match status" value="1"/>
</dbReference>
<dbReference type="CDD" id="cd04301">
    <property type="entry name" value="NAT_SF"/>
    <property type="match status" value="1"/>
</dbReference>
<dbReference type="PANTHER" id="PTHR43877:SF2">
    <property type="entry name" value="AMINOALKYLPHOSPHONATE N-ACETYLTRANSFERASE-RELATED"/>
    <property type="match status" value="1"/>
</dbReference>
<evidence type="ECO:0000313" key="5">
    <source>
        <dbReference type="Proteomes" id="UP000196005"/>
    </source>
</evidence>
<keyword evidence="1 4" id="KW-0808">Transferase</keyword>
<organism evidence="4 5">
    <name type="scientific">Sulfurospirillum diekertiae</name>
    <dbReference type="NCBI Taxonomy" id="1854492"/>
    <lineage>
        <taxon>Bacteria</taxon>
        <taxon>Pseudomonadati</taxon>
        <taxon>Campylobacterota</taxon>
        <taxon>Epsilonproteobacteria</taxon>
        <taxon>Campylobacterales</taxon>
        <taxon>Sulfurospirillaceae</taxon>
        <taxon>Sulfurospirillum</taxon>
    </lineage>
</organism>
<dbReference type="InterPro" id="IPR000182">
    <property type="entry name" value="GNAT_dom"/>
</dbReference>
<gene>
    <name evidence="4" type="ORF">Sdiek1_0486</name>
</gene>
<dbReference type="EC" id="2.3.1.-" evidence="4"/>
<dbReference type="InterPro" id="IPR050832">
    <property type="entry name" value="Bact_Acetyltransf"/>
</dbReference>
<dbReference type="GO" id="GO:0016747">
    <property type="term" value="F:acyltransferase activity, transferring groups other than amino-acyl groups"/>
    <property type="evidence" value="ECO:0007669"/>
    <property type="project" value="InterPro"/>
</dbReference>
<dbReference type="EMBL" id="CP021416">
    <property type="protein sequence ID" value="ARU47662.1"/>
    <property type="molecule type" value="Genomic_DNA"/>
</dbReference>
<dbReference type="Gene3D" id="3.40.630.30">
    <property type="match status" value="1"/>
</dbReference>
<evidence type="ECO:0000313" key="4">
    <source>
        <dbReference type="EMBL" id="ARU47662.1"/>
    </source>
</evidence>
<dbReference type="RefSeq" id="WP_087437730.1">
    <property type="nucleotide sequence ID" value="NZ_CP021416.1"/>
</dbReference>
<proteinExistence type="predicted"/>
<protein>
    <submittedName>
        <fullName evidence="4">Aminoalkylphosphonate N-acetyltransferase</fullName>
        <ecNumber evidence="4">2.3.1.-</ecNumber>
    </submittedName>
</protein>
<evidence type="ECO:0000256" key="2">
    <source>
        <dbReference type="ARBA" id="ARBA00023315"/>
    </source>
</evidence>
<dbReference type="InterPro" id="IPR016181">
    <property type="entry name" value="Acyl_CoA_acyltransferase"/>
</dbReference>
<name>A0A1Y0HI24_9BACT</name>
<keyword evidence="5" id="KW-1185">Reference proteome</keyword>
<reference evidence="5" key="1">
    <citation type="submission" date="2017-05" db="EMBL/GenBank/DDBJ databases">
        <title>Dechlorination kinetics govern the competition between two new strains of the genus Sulfurospirillum.</title>
        <authorList>
            <person name="Buttet G.F."/>
            <person name="Murray A.M."/>
            <person name="Goris T."/>
            <person name="Burion M."/>
            <person name="Lin B."/>
            <person name="Rolle M."/>
            <person name="Maillard J."/>
        </authorList>
    </citation>
    <scope>NUCLEOTIDE SEQUENCE [LARGE SCALE GENOMIC DNA]</scope>
    <source>
        <strain evidence="5">SL2-1</strain>
    </source>
</reference>
<dbReference type="KEGG" id="suls:Sdiek1_0486"/>
<dbReference type="Proteomes" id="UP000196005">
    <property type="component" value="Chromosome"/>
</dbReference>
<keyword evidence="2 4" id="KW-0012">Acyltransferase</keyword>
<dbReference type="PANTHER" id="PTHR43877">
    <property type="entry name" value="AMINOALKYLPHOSPHONATE N-ACETYLTRANSFERASE-RELATED-RELATED"/>
    <property type="match status" value="1"/>
</dbReference>
<dbReference type="OrthoDB" id="3389160at2"/>
<dbReference type="Pfam" id="PF00583">
    <property type="entry name" value="Acetyltransf_1"/>
    <property type="match status" value="1"/>
</dbReference>
<evidence type="ECO:0000256" key="1">
    <source>
        <dbReference type="ARBA" id="ARBA00022679"/>
    </source>
</evidence>
<sequence>MIRNATVKDSDSIVELLTQLGYANTHPFIKVRIEELLENPDAMLLCYEVEGKVSALLSLHVIPQIALLGSFLRISYFIVDETMRSHHIGAELEAYASHIAKERGCDRIEVHCNERRTEAHRFYTRQGYVESPKYFIKQITL</sequence>
<dbReference type="AlphaFoldDB" id="A0A1Y0HI24"/>
<dbReference type="PROSITE" id="PS51186">
    <property type="entry name" value="GNAT"/>
    <property type="match status" value="1"/>
</dbReference>
<evidence type="ECO:0000259" key="3">
    <source>
        <dbReference type="PROSITE" id="PS51186"/>
    </source>
</evidence>
<feature type="domain" description="N-acetyltransferase" evidence="3">
    <location>
        <begin position="1"/>
        <end position="141"/>
    </location>
</feature>
<accession>A0A1Y0HI24</accession>